<dbReference type="PANTHER" id="PTHR42698">
    <property type="entry name" value="GTPASE ERA"/>
    <property type="match status" value="1"/>
</dbReference>
<dbReference type="InterPro" id="IPR027417">
    <property type="entry name" value="P-loop_NTPase"/>
</dbReference>
<name>A0A0K1RET8_9CORY</name>
<gene>
    <name evidence="3" type="ORF">AK829_08015</name>
</gene>
<dbReference type="InterPro" id="IPR005662">
    <property type="entry name" value="GTPase_Era-like"/>
</dbReference>
<dbReference type="PATRIC" id="fig|156976.3.peg.1604"/>
<sequence length="530" mass="56593">MFQRKASLGDRLTALNEAADIAAPYLPTDEVQRLKQVAKAGSERRALSAEHTVVGFFGATGSGKTSLFNAVVGEDLGKAAARRPTTSSPLAAIWHPENSEELLDWLGVEDRRERKGDFAPGAGPLILLDLPDFDSVEASNRAIAERLAGQVDVLVWVSDPEKYADSVIHDQFIRPHAAHAEVTLAVLNKADLLHPNDRGTVANSYKELLLADGLTNTTVITTAARTGEGIEDLKAAIAKVAKAHNAQSARIAADIQAATGKWVPAKVAGGVDKQAKQALDATLAQAAGAQRIAETTAAAYRKRLHQRTGWLLTSWISRFRPDPLKRLGLREESDTVGVHRTSLPELDAASKAVANKGLRDYSAAAARDVPNAWASAIADRTEEISQNLPSELDQAAARTKLPAQPSKSWNVLAAFQWLALLAALVGVIWYLVVAFVPGVLTPLLGGDLVPEVEGWPIPTLLILAGLLTGILIGLLTTVFGGIIGARVKRKTRQALTKEVAAASQSAVVEPLQRIRDDYDRFAKTITVAAG</sequence>
<dbReference type="GO" id="GO:0005525">
    <property type="term" value="F:GTP binding"/>
    <property type="evidence" value="ECO:0007669"/>
    <property type="project" value="InterPro"/>
</dbReference>
<evidence type="ECO:0000313" key="4">
    <source>
        <dbReference type="Proteomes" id="UP000060016"/>
    </source>
</evidence>
<organism evidence="3 4">
    <name type="scientific">Corynebacterium riegelii</name>
    <dbReference type="NCBI Taxonomy" id="156976"/>
    <lineage>
        <taxon>Bacteria</taxon>
        <taxon>Bacillati</taxon>
        <taxon>Actinomycetota</taxon>
        <taxon>Actinomycetes</taxon>
        <taxon>Mycobacteriales</taxon>
        <taxon>Corynebacteriaceae</taxon>
        <taxon>Corynebacterium</taxon>
    </lineage>
</organism>
<dbReference type="AlphaFoldDB" id="A0A0K1RET8"/>
<keyword evidence="4" id="KW-1185">Reference proteome</keyword>
<dbReference type="PANTHER" id="PTHR42698:SF1">
    <property type="entry name" value="GTPASE ERA, MITOCHONDRIAL"/>
    <property type="match status" value="1"/>
</dbReference>
<dbReference type="Proteomes" id="UP000060016">
    <property type="component" value="Chromosome"/>
</dbReference>
<dbReference type="EMBL" id="CP012342">
    <property type="protein sequence ID" value="AKV59929.1"/>
    <property type="molecule type" value="Genomic_DNA"/>
</dbReference>
<feature type="transmembrane region" description="Helical" evidence="1">
    <location>
        <begin position="417"/>
        <end position="440"/>
    </location>
</feature>
<dbReference type="Pfam" id="PF01926">
    <property type="entry name" value="MMR_HSR1"/>
    <property type="match status" value="1"/>
</dbReference>
<feature type="transmembrane region" description="Helical" evidence="1">
    <location>
        <begin position="460"/>
        <end position="483"/>
    </location>
</feature>
<reference evidence="3 4" key="1">
    <citation type="submission" date="2015-08" db="EMBL/GenBank/DDBJ databases">
        <authorList>
            <person name="Babu N.S."/>
            <person name="Beckwith C.J."/>
            <person name="Beseler K.G."/>
            <person name="Brison A."/>
            <person name="Carone J.V."/>
            <person name="Caskin T.P."/>
            <person name="Diamond M."/>
            <person name="Durham M.E."/>
            <person name="Foxe J.M."/>
            <person name="Go M."/>
            <person name="Henderson B.A."/>
            <person name="Jones I.B."/>
            <person name="McGettigan J.A."/>
            <person name="Micheletti S.J."/>
            <person name="Nasrallah M.E."/>
            <person name="Ortiz D."/>
            <person name="Piller C.R."/>
            <person name="Privatt S.R."/>
            <person name="Schneider S.L."/>
            <person name="Sharp S."/>
            <person name="Smith T.C."/>
            <person name="Stanton J.D."/>
            <person name="Ullery H.E."/>
            <person name="Wilson R.J."/>
            <person name="Serrano M.G."/>
            <person name="Buck G."/>
            <person name="Lee V."/>
            <person name="Wang Y."/>
            <person name="Carvalho R."/>
            <person name="Voegtly L."/>
            <person name="Shi R."/>
            <person name="Duckworth R."/>
            <person name="Johnson A."/>
            <person name="Loviza R."/>
            <person name="Walstead R."/>
            <person name="Shah Z."/>
            <person name="Kiflezghi M."/>
            <person name="Wade K."/>
            <person name="Ball S.L."/>
            <person name="Bradley K.W."/>
            <person name="Asai D.J."/>
            <person name="Bowman C.A."/>
            <person name="Russell D.A."/>
            <person name="Pope W.H."/>
            <person name="Jacobs-Sera D."/>
            <person name="Hendrix R.W."/>
            <person name="Hatfull G.F."/>
        </authorList>
    </citation>
    <scope>NUCLEOTIDE SEQUENCE [LARGE SCALE GENOMIC DNA]</scope>
    <source>
        <strain evidence="3 4">PUDD_83A45</strain>
    </source>
</reference>
<evidence type="ECO:0000256" key="1">
    <source>
        <dbReference type="SAM" id="Phobius"/>
    </source>
</evidence>
<protein>
    <submittedName>
        <fullName evidence="3">ABC transporter</fullName>
    </submittedName>
</protein>
<keyword evidence="1" id="KW-0472">Membrane</keyword>
<accession>A0A0K1RET8</accession>
<dbReference type="GO" id="GO:0005829">
    <property type="term" value="C:cytosol"/>
    <property type="evidence" value="ECO:0007669"/>
    <property type="project" value="TreeGrafter"/>
</dbReference>
<keyword evidence="1" id="KW-1133">Transmembrane helix</keyword>
<dbReference type="KEGG" id="crie:AK829_08015"/>
<keyword evidence="1" id="KW-0812">Transmembrane</keyword>
<dbReference type="STRING" id="156976.AK829_08015"/>
<dbReference type="GO" id="GO:0000028">
    <property type="term" value="P:ribosomal small subunit assembly"/>
    <property type="evidence" value="ECO:0007669"/>
    <property type="project" value="TreeGrafter"/>
</dbReference>
<feature type="domain" description="G" evidence="2">
    <location>
        <begin position="54"/>
        <end position="171"/>
    </location>
</feature>
<evidence type="ECO:0000259" key="2">
    <source>
        <dbReference type="Pfam" id="PF01926"/>
    </source>
</evidence>
<evidence type="ECO:0000313" key="3">
    <source>
        <dbReference type="EMBL" id="AKV59929.1"/>
    </source>
</evidence>
<dbReference type="GO" id="GO:0019843">
    <property type="term" value="F:rRNA binding"/>
    <property type="evidence" value="ECO:0007669"/>
    <property type="project" value="TreeGrafter"/>
</dbReference>
<proteinExistence type="predicted"/>
<dbReference type="GO" id="GO:0043024">
    <property type="term" value="F:ribosomal small subunit binding"/>
    <property type="evidence" value="ECO:0007669"/>
    <property type="project" value="TreeGrafter"/>
</dbReference>
<dbReference type="InterPro" id="IPR006073">
    <property type="entry name" value="GTP-bd"/>
</dbReference>
<dbReference type="SUPFAM" id="SSF52540">
    <property type="entry name" value="P-loop containing nucleoside triphosphate hydrolases"/>
    <property type="match status" value="1"/>
</dbReference>
<dbReference type="Gene3D" id="3.40.50.300">
    <property type="entry name" value="P-loop containing nucleotide triphosphate hydrolases"/>
    <property type="match status" value="1"/>
</dbReference>